<evidence type="ECO:0000256" key="2">
    <source>
        <dbReference type="ARBA" id="ARBA00022481"/>
    </source>
</evidence>
<dbReference type="InterPro" id="IPR051310">
    <property type="entry name" value="MCP_chemotaxis"/>
</dbReference>
<evidence type="ECO:0000313" key="9">
    <source>
        <dbReference type="Proteomes" id="UP000484381"/>
    </source>
</evidence>
<accession>A0A7X1NK22</accession>
<feature type="transmembrane region" description="Helical" evidence="5">
    <location>
        <begin position="12"/>
        <end position="31"/>
    </location>
</feature>
<dbReference type="Pfam" id="PF00015">
    <property type="entry name" value="MCPsignal"/>
    <property type="match status" value="1"/>
</dbReference>
<feature type="transmembrane region" description="Helical" evidence="5">
    <location>
        <begin position="190"/>
        <end position="210"/>
    </location>
</feature>
<name>A0A7X1NK22_9BURK</name>
<dbReference type="InterPro" id="IPR003660">
    <property type="entry name" value="HAMP_dom"/>
</dbReference>
<keyword evidence="2" id="KW-0488">Methylation</keyword>
<dbReference type="SMART" id="SM00283">
    <property type="entry name" value="MA"/>
    <property type="match status" value="1"/>
</dbReference>
<dbReference type="SMART" id="SM00304">
    <property type="entry name" value="HAMP"/>
    <property type="match status" value="1"/>
</dbReference>
<sequence length="562" mass="59968">MKIKNMKIGVRLGAGFGFTLILMAALIAVGLNRLAGISEITDKIIQLEWVKADAAQVVNARTRANARLTMQLFITSDRNKIAAITHEIDGNKAVIDGALETLDKLVSRAEGKELLAKVKETRAAYMTSFGKVAGLLATGERDRATTMMNDETLPTLDRLEQSVRDLVKLQRRVVNERGEEARQVSESARVLMLALGLSAMLIGIACAYVITRSITRPLREAVQIAQTVASGDLTSRIHVPGHDETGQLLQALGRMNDSLKKIVGEVRIGTDTIATASSQIANGNEDLSSRTEEQASSLEETVASMQELTSTVRQNADNALQANRLALSASEVATRGGAVISQVVDTMGAINESANRVVEIIGVIEGIAFQTNILALNAAVESARAGEHGRGFAVVAGEVRNLAQRSATAAREIKAMIGDSVQRVQTGSQQVAQAGATMDEIVTSIERVTDIMGEITAATQSQSAGIEQINQAMEQMDQVTQQNAALVEEAAAAAASLQDQAGHLAQLVGVFRLEGAQIHVVPKRRDMVSATTSAVHAVPKTAPPRRAMVVSAEADNLEWEQF</sequence>
<evidence type="ECO:0000313" key="8">
    <source>
        <dbReference type="EMBL" id="MPW22913.1"/>
    </source>
</evidence>
<evidence type="ECO:0000256" key="1">
    <source>
        <dbReference type="ARBA" id="ARBA00004370"/>
    </source>
</evidence>
<dbReference type="PANTHER" id="PTHR43531:SF14">
    <property type="entry name" value="METHYL-ACCEPTING CHEMOTAXIS PROTEIN I-RELATED"/>
    <property type="match status" value="1"/>
</dbReference>
<dbReference type="PANTHER" id="PTHR43531">
    <property type="entry name" value="PROTEIN ICFG"/>
    <property type="match status" value="1"/>
</dbReference>
<dbReference type="Pfam" id="PF12729">
    <property type="entry name" value="4HB_MCP_1"/>
    <property type="match status" value="1"/>
</dbReference>
<evidence type="ECO:0000259" key="6">
    <source>
        <dbReference type="PROSITE" id="PS50111"/>
    </source>
</evidence>
<dbReference type="CDD" id="cd11386">
    <property type="entry name" value="MCP_signal"/>
    <property type="match status" value="1"/>
</dbReference>
<dbReference type="CDD" id="cd06225">
    <property type="entry name" value="HAMP"/>
    <property type="match status" value="1"/>
</dbReference>
<dbReference type="PRINTS" id="PR00260">
    <property type="entry name" value="CHEMTRNSDUCR"/>
</dbReference>
<dbReference type="PROSITE" id="PS50885">
    <property type="entry name" value="HAMP"/>
    <property type="match status" value="1"/>
</dbReference>
<proteinExistence type="inferred from homology"/>
<feature type="domain" description="HAMP" evidence="7">
    <location>
        <begin position="212"/>
        <end position="264"/>
    </location>
</feature>
<dbReference type="RefSeq" id="WP_152767483.1">
    <property type="nucleotide sequence ID" value="NZ_WHNP01000083.1"/>
</dbReference>
<dbReference type="Proteomes" id="UP000484381">
    <property type="component" value="Unassembled WGS sequence"/>
</dbReference>
<comment type="caution">
    <text evidence="8">The sequence shown here is derived from an EMBL/GenBank/DDBJ whole genome shotgun (WGS) entry which is preliminary data.</text>
</comment>
<gene>
    <name evidence="8" type="ORF">GCT13_40545</name>
</gene>
<dbReference type="PROSITE" id="PS50111">
    <property type="entry name" value="CHEMOTAXIS_TRANSDUC_2"/>
    <property type="match status" value="1"/>
</dbReference>
<dbReference type="Pfam" id="PF00672">
    <property type="entry name" value="HAMP"/>
    <property type="match status" value="1"/>
</dbReference>
<keyword evidence="5" id="KW-0812">Transmembrane</keyword>
<keyword evidence="9" id="KW-1185">Reference proteome</keyword>
<dbReference type="InterPro" id="IPR024478">
    <property type="entry name" value="HlyB_4HB_MCP"/>
</dbReference>
<protein>
    <submittedName>
        <fullName evidence="8">HAMP domain-containing protein</fullName>
    </submittedName>
</protein>
<evidence type="ECO:0000256" key="3">
    <source>
        <dbReference type="ARBA" id="ARBA00029447"/>
    </source>
</evidence>
<organism evidence="8 9">
    <name type="scientific">Paraburkholderia franconis</name>
    <dbReference type="NCBI Taxonomy" id="2654983"/>
    <lineage>
        <taxon>Bacteria</taxon>
        <taxon>Pseudomonadati</taxon>
        <taxon>Pseudomonadota</taxon>
        <taxon>Betaproteobacteria</taxon>
        <taxon>Burkholderiales</taxon>
        <taxon>Burkholderiaceae</taxon>
        <taxon>Paraburkholderia</taxon>
    </lineage>
</organism>
<evidence type="ECO:0000259" key="7">
    <source>
        <dbReference type="PROSITE" id="PS50885"/>
    </source>
</evidence>
<keyword evidence="5" id="KW-1133">Transmembrane helix</keyword>
<dbReference type="InterPro" id="IPR004090">
    <property type="entry name" value="Chemotax_Me-accpt_rcpt"/>
</dbReference>
<dbReference type="InterPro" id="IPR047347">
    <property type="entry name" value="YvaQ-like_sensor"/>
</dbReference>
<dbReference type="GO" id="GO:0004888">
    <property type="term" value="F:transmembrane signaling receptor activity"/>
    <property type="evidence" value="ECO:0007669"/>
    <property type="project" value="InterPro"/>
</dbReference>
<dbReference type="Gene3D" id="1.10.287.950">
    <property type="entry name" value="Methyl-accepting chemotaxis protein"/>
    <property type="match status" value="1"/>
</dbReference>
<dbReference type="CDD" id="cd19411">
    <property type="entry name" value="MCP2201-like_sensor"/>
    <property type="match status" value="1"/>
</dbReference>
<dbReference type="GO" id="GO:0006935">
    <property type="term" value="P:chemotaxis"/>
    <property type="evidence" value="ECO:0007669"/>
    <property type="project" value="InterPro"/>
</dbReference>
<dbReference type="EMBL" id="WHNP01000083">
    <property type="protein sequence ID" value="MPW22913.1"/>
    <property type="molecule type" value="Genomic_DNA"/>
</dbReference>
<evidence type="ECO:0000256" key="5">
    <source>
        <dbReference type="SAM" id="Phobius"/>
    </source>
</evidence>
<evidence type="ECO:0000256" key="4">
    <source>
        <dbReference type="PROSITE-ProRule" id="PRU00284"/>
    </source>
</evidence>
<dbReference type="InterPro" id="IPR004089">
    <property type="entry name" value="MCPsignal_dom"/>
</dbReference>
<dbReference type="FunFam" id="1.10.287.950:FF:000001">
    <property type="entry name" value="Methyl-accepting chemotaxis sensory transducer"/>
    <property type="match status" value="1"/>
</dbReference>
<keyword evidence="4" id="KW-0807">Transducer</keyword>
<dbReference type="GO" id="GO:0005886">
    <property type="term" value="C:plasma membrane"/>
    <property type="evidence" value="ECO:0007669"/>
    <property type="project" value="TreeGrafter"/>
</dbReference>
<dbReference type="SUPFAM" id="SSF58104">
    <property type="entry name" value="Methyl-accepting chemotaxis protein (MCP) signaling domain"/>
    <property type="match status" value="1"/>
</dbReference>
<comment type="similarity">
    <text evidence="3">Belongs to the methyl-accepting chemotaxis (MCP) protein family.</text>
</comment>
<feature type="domain" description="Methyl-accepting transducer" evidence="6">
    <location>
        <begin position="269"/>
        <end position="498"/>
    </location>
</feature>
<dbReference type="AlphaFoldDB" id="A0A7X1NK22"/>
<comment type="subcellular location">
    <subcellularLocation>
        <location evidence="1">Membrane</location>
    </subcellularLocation>
</comment>
<keyword evidence="5" id="KW-0472">Membrane</keyword>
<dbReference type="GO" id="GO:0007165">
    <property type="term" value="P:signal transduction"/>
    <property type="evidence" value="ECO:0007669"/>
    <property type="project" value="UniProtKB-KW"/>
</dbReference>
<reference evidence="8 9" key="1">
    <citation type="submission" date="2019-10" db="EMBL/GenBank/DDBJ databases">
        <title>Paraburkholderia sp. isolated from nodules of Mimosa pudica from Brazilian Atlantic Forest soils.</title>
        <authorList>
            <person name="Paulitsch F."/>
            <person name="Hungria M."/>
            <person name="Dall'Agnol R."/>
        </authorList>
    </citation>
    <scope>NUCLEOTIDE SEQUENCE [LARGE SCALE GENOMIC DNA]</scope>
    <source>
        <strain evidence="8 9">CNPSo 3157</strain>
    </source>
</reference>